<proteinExistence type="predicted"/>
<evidence type="ECO:0000256" key="1">
    <source>
        <dbReference type="ARBA" id="ARBA00023015"/>
    </source>
</evidence>
<dbReference type="Pfam" id="PF01614">
    <property type="entry name" value="IclR_C"/>
    <property type="match status" value="1"/>
</dbReference>
<accession>A0A964T316</accession>
<evidence type="ECO:0000256" key="2">
    <source>
        <dbReference type="ARBA" id="ARBA00023125"/>
    </source>
</evidence>
<dbReference type="SMART" id="SM00346">
    <property type="entry name" value="HTH_ICLR"/>
    <property type="match status" value="1"/>
</dbReference>
<name>A0A964T316_9HYPH</name>
<dbReference type="OrthoDB" id="9807558at2"/>
<dbReference type="GO" id="GO:0003677">
    <property type="term" value="F:DNA binding"/>
    <property type="evidence" value="ECO:0007669"/>
    <property type="project" value="UniProtKB-KW"/>
</dbReference>
<evidence type="ECO:0000313" key="7">
    <source>
        <dbReference type="Proteomes" id="UP000773614"/>
    </source>
</evidence>
<dbReference type="SUPFAM" id="SSF46785">
    <property type="entry name" value="Winged helix' DNA-binding domain"/>
    <property type="match status" value="1"/>
</dbReference>
<dbReference type="GO" id="GO:0045892">
    <property type="term" value="P:negative regulation of DNA-templated transcription"/>
    <property type="evidence" value="ECO:0007669"/>
    <property type="project" value="TreeGrafter"/>
</dbReference>
<dbReference type="Proteomes" id="UP000773614">
    <property type="component" value="Unassembled WGS sequence"/>
</dbReference>
<dbReference type="Gene3D" id="1.10.10.10">
    <property type="entry name" value="Winged helix-like DNA-binding domain superfamily/Winged helix DNA-binding domain"/>
    <property type="match status" value="1"/>
</dbReference>
<dbReference type="SUPFAM" id="SSF55781">
    <property type="entry name" value="GAF domain-like"/>
    <property type="match status" value="1"/>
</dbReference>
<organism evidence="6 7">
    <name type="scientific">Propylenella binzhouense</name>
    <dbReference type="NCBI Taxonomy" id="2555902"/>
    <lineage>
        <taxon>Bacteria</taxon>
        <taxon>Pseudomonadati</taxon>
        <taxon>Pseudomonadota</taxon>
        <taxon>Alphaproteobacteria</taxon>
        <taxon>Hyphomicrobiales</taxon>
        <taxon>Propylenellaceae</taxon>
        <taxon>Propylenella</taxon>
    </lineage>
</organism>
<evidence type="ECO:0000259" key="5">
    <source>
        <dbReference type="PROSITE" id="PS51078"/>
    </source>
</evidence>
<feature type="domain" description="IclR-ED" evidence="5">
    <location>
        <begin position="70"/>
        <end position="254"/>
    </location>
</feature>
<dbReference type="PROSITE" id="PS51078">
    <property type="entry name" value="ICLR_ED"/>
    <property type="match status" value="1"/>
</dbReference>
<dbReference type="RefSeq" id="WP_161139923.1">
    <property type="nucleotide sequence ID" value="NZ_SPKJ01000017.1"/>
</dbReference>
<dbReference type="InterPro" id="IPR036390">
    <property type="entry name" value="WH_DNA-bd_sf"/>
</dbReference>
<dbReference type="PANTHER" id="PTHR30136">
    <property type="entry name" value="HELIX-TURN-HELIX TRANSCRIPTIONAL REGULATOR, ICLR FAMILY"/>
    <property type="match status" value="1"/>
</dbReference>
<dbReference type="InterPro" id="IPR005471">
    <property type="entry name" value="Tscrpt_reg_IclR_N"/>
</dbReference>
<evidence type="ECO:0000313" key="6">
    <source>
        <dbReference type="EMBL" id="MYZ47576.1"/>
    </source>
</evidence>
<dbReference type="Pfam" id="PF09339">
    <property type="entry name" value="HTH_IclR"/>
    <property type="match status" value="1"/>
</dbReference>
<dbReference type="PANTHER" id="PTHR30136:SF34">
    <property type="entry name" value="TRANSCRIPTIONAL REGULATOR"/>
    <property type="match status" value="1"/>
</dbReference>
<dbReference type="EMBL" id="SPKJ01000017">
    <property type="protein sequence ID" value="MYZ47576.1"/>
    <property type="molecule type" value="Genomic_DNA"/>
</dbReference>
<dbReference type="GO" id="GO:0003700">
    <property type="term" value="F:DNA-binding transcription factor activity"/>
    <property type="evidence" value="ECO:0007669"/>
    <property type="project" value="TreeGrafter"/>
</dbReference>
<dbReference type="InterPro" id="IPR029016">
    <property type="entry name" value="GAF-like_dom_sf"/>
</dbReference>
<comment type="caution">
    <text evidence="6">The sequence shown here is derived from an EMBL/GenBank/DDBJ whole genome shotgun (WGS) entry which is preliminary data.</text>
</comment>
<feature type="domain" description="HTH iclR-type" evidence="4">
    <location>
        <begin position="9"/>
        <end position="69"/>
    </location>
</feature>
<dbReference type="InterPro" id="IPR036388">
    <property type="entry name" value="WH-like_DNA-bd_sf"/>
</dbReference>
<protein>
    <submittedName>
        <fullName evidence="6">IclR family transcriptional regulator</fullName>
    </submittedName>
</protein>
<keyword evidence="1" id="KW-0805">Transcription regulation</keyword>
<keyword evidence="3" id="KW-0804">Transcription</keyword>
<dbReference type="AlphaFoldDB" id="A0A964T316"/>
<gene>
    <name evidence="6" type="ORF">E4O86_07605</name>
</gene>
<reference evidence="6" key="1">
    <citation type="submission" date="2019-03" db="EMBL/GenBank/DDBJ databases">
        <title>Afifella sp. nov., isolated from activated sludge.</title>
        <authorList>
            <person name="Li Q."/>
            <person name="Liu Y."/>
        </authorList>
    </citation>
    <scope>NUCLEOTIDE SEQUENCE</scope>
    <source>
        <strain evidence="6">L72</strain>
    </source>
</reference>
<keyword evidence="2" id="KW-0238">DNA-binding</keyword>
<keyword evidence="7" id="KW-1185">Reference proteome</keyword>
<dbReference type="Gene3D" id="3.30.450.40">
    <property type="match status" value="1"/>
</dbReference>
<dbReference type="InterPro" id="IPR014757">
    <property type="entry name" value="Tscrpt_reg_IclR_C"/>
</dbReference>
<dbReference type="PROSITE" id="PS51077">
    <property type="entry name" value="HTH_ICLR"/>
    <property type="match status" value="1"/>
</dbReference>
<evidence type="ECO:0000259" key="4">
    <source>
        <dbReference type="PROSITE" id="PS51077"/>
    </source>
</evidence>
<evidence type="ECO:0000256" key="3">
    <source>
        <dbReference type="ARBA" id="ARBA00023163"/>
    </source>
</evidence>
<dbReference type="InterPro" id="IPR050707">
    <property type="entry name" value="HTH_MetabolicPath_Reg"/>
</dbReference>
<sequence>MSESESWFVTSFARGLSVLRAFGPHTPQLKLSEVAKSANMSRAAARRFLKTLEALGYVGSQNDRFYLRAKVLELGFAYLSSMDFQELAKPYLDEIARQAGGSSCISVLDDGEVVFVARAVAEQRIRLVANIGSRYPAYAVSMGRAILANLPPAELDRYCARVRFKPLTEYTISSVDQLRTVLAAERARGWYGCKDETRIGVTAIAVPIFDEQGQARAAVNLNLSGQFSDPEQVADLYLASLRDCAAHLSRALTLNLIPVSV</sequence>